<keyword evidence="3" id="KW-1185">Reference proteome</keyword>
<dbReference type="RefSeq" id="WP_189094286.1">
    <property type="nucleotide sequence ID" value="NZ_BMMH01000005.1"/>
</dbReference>
<organism evidence="2 3">
    <name type="scientific">Nocardia jinanensis</name>
    <dbReference type="NCBI Taxonomy" id="382504"/>
    <lineage>
        <taxon>Bacteria</taxon>
        <taxon>Bacillati</taxon>
        <taxon>Actinomycetota</taxon>
        <taxon>Actinomycetes</taxon>
        <taxon>Mycobacteriales</taxon>
        <taxon>Nocardiaceae</taxon>
        <taxon>Nocardia</taxon>
    </lineage>
</organism>
<comment type="caution">
    <text evidence="2">The sequence shown here is derived from an EMBL/GenBank/DDBJ whole genome shotgun (WGS) entry which is preliminary data.</text>
</comment>
<dbReference type="EMBL" id="BMMH01000005">
    <property type="protein sequence ID" value="GGL13760.1"/>
    <property type="molecule type" value="Genomic_DNA"/>
</dbReference>
<sequence>MPTAFEVTGGLGASGADGVGEARRPDHPYVDKLRIDPLEIRGAHAEPLGRAGTITLSA</sequence>
<evidence type="ECO:0000313" key="3">
    <source>
        <dbReference type="Proteomes" id="UP000638263"/>
    </source>
</evidence>
<feature type="compositionally biased region" description="Gly residues" evidence="1">
    <location>
        <begin position="9"/>
        <end position="18"/>
    </location>
</feature>
<dbReference type="AlphaFoldDB" id="A0A917RLP3"/>
<reference evidence="2" key="1">
    <citation type="journal article" date="2014" name="Int. J. Syst. Evol. Microbiol.">
        <title>Complete genome sequence of Corynebacterium casei LMG S-19264T (=DSM 44701T), isolated from a smear-ripened cheese.</title>
        <authorList>
            <consortium name="US DOE Joint Genome Institute (JGI-PGF)"/>
            <person name="Walter F."/>
            <person name="Albersmeier A."/>
            <person name="Kalinowski J."/>
            <person name="Ruckert C."/>
        </authorList>
    </citation>
    <scope>NUCLEOTIDE SEQUENCE</scope>
    <source>
        <strain evidence="2">CGMCC 4.3508</strain>
    </source>
</reference>
<evidence type="ECO:0000313" key="2">
    <source>
        <dbReference type="EMBL" id="GGL13760.1"/>
    </source>
</evidence>
<protein>
    <submittedName>
        <fullName evidence="2">Uncharacterized protein</fullName>
    </submittedName>
</protein>
<feature type="region of interest" description="Disordered" evidence="1">
    <location>
        <begin position="1"/>
        <end position="27"/>
    </location>
</feature>
<gene>
    <name evidence="2" type="ORF">GCM10011588_30230</name>
</gene>
<dbReference type="Proteomes" id="UP000638263">
    <property type="component" value="Unassembled WGS sequence"/>
</dbReference>
<reference evidence="2" key="2">
    <citation type="submission" date="2020-09" db="EMBL/GenBank/DDBJ databases">
        <authorList>
            <person name="Sun Q."/>
            <person name="Zhou Y."/>
        </authorList>
    </citation>
    <scope>NUCLEOTIDE SEQUENCE</scope>
    <source>
        <strain evidence="2">CGMCC 4.3508</strain>
    </source>
</reference>
<accession>A0A917RLP3</accession>
<proteinExistence type="predicted"/>
<name>A0A917RLP3_9NOCA</name>
<evidence type="ECO:0000256" key="1">
    <source>
        <dbReference type="SAM" id="MobiDB-lite"/>
    </source>
</evidence>